<reference evidence="3" key="1">
    <citation type="journal article" date="2011" name="Appl. Environ. Microbiol.">
        <title>Two Large, Related, Cryptic Plasmids from Geographically Distinct Isolates of Sulfobacillus thermotolerans.</title>
        <authorList>
            <person name="Deane S.M."/>
            <person name="Rawlings D.E."/>
        </authorList>
    </citation>
    <scope>NUCLEOTIDE SEQUENCE</scope>
    <source>
        <strain evidence="3">Y0017</strain>
        <plasmid evidence="3">pY0017</plasmid>
    </source>
</reference>
<dbReference type="CDD" id="cd24025">
    <property type="entry name" value="ASKHA_NBD_ParM_pCBH-like"/>
    <property type="match status" value="1"/>
</dbReference>
<accession>G5CJ70</accession>
<evidence type="ECO:0000259" key="2">
    <source>
        <dbReference type="Pfam" id="PF21522"/>
    </source>
</evidence>
<dbReference type="Gene3D" id="3.30.420.40">
    <property type="match status" value="2"/>
</dbReference>
<dbReference type="SUPFAM" id="SSF53067">
    <property type="entry name" value="Actin-like ATPase domain"/>
    <property type="match status" value="2"/>
</dbReference>
<geneLocation type="plasmid" evidence="3">
    <name>pY0017</name>
</geneLocation>
<dbReference type="RefSeq" id="WP_014107010.1">
    <property type="nucleotide sequence ID" value="NC_016040.1"/>
</dbReference>
<dbReference type="InterPro" id="IPR049067">
    <property type="entry name" value="MreB-like_C"/>
</dbReference>
<feature type="domain" description="Actin homologue MreB-like C-terminal" evidence="2">
    <location>
        <begin position="188"/>
        <end position="309"/>
    </location>
</feature>
<gene>
    <name evidence="3" type="primary">orfY32</name>
</gene>
<dbReference type="InterPro" id="IPR040607">
    <property type="entry name" value="ALP_N"/>
</dbReference>
<dbReference type="Pfam" id="PF17989">
    <property type="entry name" value="ALP_N"/>
    <property type="match status" value="1"/>
</dbReference>
<organism evidence="3">
    <name type="scientific">Sulfobacillus thermotolerans</name>
    <dbReference type="NCBI Taxonomy" id="338644"/>
    <lineage>
        <taxon>Bacteria</taxon>
        <taxon>Bacillati</taxon>
        <taxon>Bacillota</taxon>
        <taxon>Clostridia</taxon>
        <taxon>Eubacteriales</taxon>
        <taxon>Clostridiales Family XVII. Incertae Sedis</taxon>
        <taxon>Sulfobacillus</taxon>
    </lineage>
</organism>
<evidence type="ECO:0000259" key="1">
    <source>
        <dbReference type="Pfam" id="PF17989"/>
    </source>
</evidence>
<name>G5CJ70_9FIRM</name>
<proteinExistence type="predicted"/>
<dbReference type="InterPro" id="IPR043129">
    <property type="entry name" value="ATPase_NBD"/>
</dbReference>
<protein>
    <submittedName>
        <fullName evidence="3">StbA-family protein</fullName>
    </submittedName>
</protein>
<dbReference type="Pfam" id="PF21522">
    <property type="entry name" value="MreB-like_C"/>
    <property type="match status" value="1"/>
</dbReference>
<sequence length="333" mass="36225">MSPHFAMPSVPSLTDSAQAPTRSVSVAVDCGHGYTKALSQSGGRIMFPSLICPPPPRVDLGEFGQTALVTMDGQPFLVGEPARRHATPLWSRDKAADPETLRLILVAAAQLGVTGPLQLATGLPLSWFGAQRHAFRDALLGYEATVTLPDRPPQRLWIDRVKVLPQAAAGALAALTGPVTRPETWLDLDVGYRTTDYLIVTRYPDRPMEIATELAGSLELGMHAVTQELVRRCESTYGLAFDESELERLDSLTIRGDRVALAPLRTPYQDRLATRIHDELRLRLGAQLDRLDGVLVLGGGGHALYPSLQRLFPQCLLGSDAQWANAHGYLLAL</sequence>
<keyword evidence="3" id="KW-0614">Plasmid</keyword>
<feature type="domain" description="Actin-like protein N-terminal" evidence="1">
    <location>
        <begin position="27"/>
        <end position="167"/>
    </location>
</feature>
<evidence type="ECO:0000313" key="3">
    <source>
        <dbReference type="EMBL" id="AEP14347.1"/>
    </source>
</evidence>
<dbReference type="AlphaFoldDB" id="G5CJ70"/>
<dbReference type="EMBL" id="JN119830">
    <property type="protein sequence ID" value="AEP14347.1"/>
    <property type="molecule type" value="Genomic_DNA"/>
</dbReference>